<protein>
    <recommendedName>
        <fullName evidence="2">Peptidase A2 domain-containing protein</fullName>
    </recommendedName>
</protein>
<dbReference type="AlphaFoldDB" id="A0A0L6JPB6"/>
<dbReference type="PROSITE" id="PS00141">
    <property type="entry name" value="ASP_PROTEASE"/>
    <property type="match status" value="1"/>
</dbReference>
<dbReference type="SUPFAM" id="SSF50630">
    <property type="entry name" value="Acid proteases"/>
    <property type="match status" value="1"/>
</dbReference>
<organism evidence="3 4">
    <name type="scientific">Pseudobacteroides cellulosolvens ATCC 35603 = DSM 2933</name>
    <dbReference type="NCBI Taxonomy" id="398512"/>
    <lineage>
        <taxon>Bacteria</taxon>
        <taxon>Bacillati</taxon>
        <taxon>Bacillota</taxon>
        <taxon>Clostridia</taxon>
        <taxon>Eubacteriales</taxon>
        <taxon>Oscillospiraceae</taxon>
        <taxon>Pseudobacteroides</taxon>
    </lineage>
</organism>
<name>A0A0L6JPB6_9FIRM</name>
<dbReference type="InterPro" id="IPR021109">
    <property type="entry name" value="Peptidase_aspartic_dom_sf"/>
</dbReference>
<evidence type="ECO:0000256" key="1">
    <source>
        <dbReference type="ARBA" id="ARBA00022801"/>
    </source>
</evidence>
<dbReference type="CDD" id="cd05483">
    <property type="entry name" value="retropepsin_like_bacteria"/>
    <property type="match status" value="1"/>
</dbReference>
<evidence type="ECO:0000313" key="3">
    <source>
        <dbReference type="EMBL" id="KNY27686.1"/>
    </source>
</evidence>
<keyword evidence="1" id="KW-0378">Hydrolase</keyword>
<gene>
    <name evidence="3" type="ORF">Bccel_2957</name>
</gene>
<feature type="domain" description="Peptidase A2" evidence="2">
    <location>
        <begin position="27"/>
        <end position="66"/>
    </location>
</feature>
<dbReference type="InterPro" id="IPR001969">
    <property type="entry name" value="Aspartic_peptidase_AS"/>
</dbReference>
<comment type="caution">
    <text evidence="3">The sequence shown here is derived from an EMBL/GenBank/DDBJ whole genome shotgun (WGS) entry which is preliminary data.</text>
</comment>
<dbReference type="Gene3D" id="2.40.70.10">
    <property type="entry name" value="Acid Proteases"/>
    <property type="match status" value="1"/>
</dbReference>
<dbReference type="InterPro" id="IPR034122">
    <property type="entry name" value="Retropepsin-like_bacterial"/>
</dbReference>
<dbReference type="InterPro" id="IPR001995">
    <property type="entry name" value="Peptidase_A2_cat"/>
</dbReference>
<keyword evidence="4" id="KW-1185">Reference proteome</keyword>
<dbReference type="Pfam" id="PF13650">
    <property type="entry name" value="Asp_protease_2"/>
    <property type="match status" value="1"/>
</dbReference>
<accession>A0A0L6JPB6</accession>
<dbReference type="eggNOG" id="COG3577">
    <property type="taxonomic scope" value="Bacteria"/>
</dbReference>
<reference evidence="4" key="1">
    <citation type="submission" date="2015-07" db="EMBL/GenBank/DDBJ databases">
        <title>Near-Complete Genome Sequence of the Cellulolytic Bacterium Bacteroides (Pseudobacteroides) cellulosolvens ATCC 35603.</title>
        <authorList>
            <person name="Dassa B."/>
            <person name="Utturkar S.M."/>
            <person name="Klingeman D.M."/>
            <person name="Hurt R.A."/>
            <person name="Keller M."/>
            <person name="Xu J."/>
            <person name="Reddy Y.H.K."/>
            <person name="Borovok I."/>
            <person name="Grinberg I.R."/>
            <person name="Lamed R."/>
            <person name="Zhivin O."/>
            <person name="Bayer E.A."/>
            <person name="Brown S.D."/>
        </authorList>
    </citation>
    <scope>NUCLEOTIDE SEQUENCE [LARGE SCALE GENOMIC DNA]</scope>
    <source>
        <strain evidence="4">DSM 2933</strain>
    </source>
</reference>
<proteinExistence type="predicted"/>
<dbReference type="Proteomes" id="UP000036923">
    <property type="component" value="Unassembled WGS sequence"/>
</dbReference>
<evidence type="ECO:0000259" key="2">
    <source>
        <dbReference type="PROSITE" id="PS50175"/>
    </source>
</evidence>
<dbReference type="GO" id="GO:0006508">
    <property type="term" value="P:proteolysis"/>
    <property type="evidence" value="ECO:0007669"/>
    <property type="project" value="InterPro"/>
</dbReference>
<evidence type="ECO:0000313" key="4">
    <source>
        <dbReference type="Proteomes" id="UP000036923"/>
    </source>
</evidence>
<dbReference type="OrthoDB" id="463626at2"/>
<dbReference type="PROSITE" id="PS50175">
    <property type="entry name" value="ASP_PROT_RETROV"/>
    <property type="match status" value="1"/>
</dbReference>
<dbReference type="EMBL" id="LGTC01000001">
    <property type="protein sequence ID" value="KNY27686.1"/>
    <property type="molecule type" value="Genomic_DNA"/>
</dbReference>
<dbReference type="RefSeq" id="WP_050753474.1">
    <property type="nucleotide sequence ID" value="NZ_LGTC01000001.1"/>
</dbReference>
<dbReference type="GO" id="GO:0004190">
    <property type="term" value="F:aspartic-type endopeptidase activity"/>
    <property type="evidence" value="ECO:0007669"/>
    <property type="project" value="InterPro"/>
</dbReference>
<sequence length="129" mass="13654">MINISSKDGLIYVDATLMHGDRSITIKNALVDTGSSATVISRDIAHSLGMRPEPTDIINSVQGIGGSESVVEKKIDAISLDDVAATNFDIQVGAMNYGIDLDAIIGLDLLTACKVVMNLEAYTLTALKE</sequence>
<dbReference type="STRING" id="398512.Bccel_2957"/>